<gene>
    <name evidence="2" type="primary">menA2</name>
    <name evidence="2" type="ORF">AArcS_2244</name>
</gene>
<dbReference type="Gene3D" id="1.20.120.1780">
    <property type="entry name" value="UbiA prenyltransferase"/>
    <property type="match status" value="1"/>
</dbReference>
<dbReference type="KEGG" id="hara:AArcS_2244"/>
<feature type="transmembrane region" description="Helical" evidence="1">
    <location>
        <begin position="136"/>
        <end position="155"/>
    </location>
</feature>
<proteinExistence type="predicted"/>
<evidence type="ECO:0000313" key="3">
    <source>
        <dbReference type="Proteomes" id="UP000663586"/>
    </source>
</evidence>
<dbReference type="CDD" id="cd13956">
    <property type="entry name" value="PT_UbiA"/>
    <property type="match status" value="1"/>
</dbReference>
<dbReference type="Proteomes" id="UP000663586">
    <property type="component" value="Chromosome"/>
</dbReference>
<dbReference type="RefSeq" id="WP_238477493.1">
    <property type="nucleotide sequence ID" value="NZ_CP064786.1"/>
</dbReference>
<feature type="transmembrane region" description="Helical" evidence="1">
    <location>
        <begin position="47"/>
        <end position="64"/>
    </location>
</feature>
<feature type="transmembrane region" description="Helical" evidence="1">
    <location>
        <begin position="20"/>
        <end position="40"/>
    </location>
</feature>
<dbReference type="AlphaFoldDB" id="A0A897MT18"/>
<keyword evidence="1" id="KW-0812">Transmembrane</keyword>
<keyword evidence="1" id="KW-0472">Membrane</keyword>
<accession>A0A897MT18</accession>
<protein>
    <submittedName>
        <fullName evidence="2">1,4-dihydroxy-2-naphthoate octaprenyltransferase</fullName>
    </submittedName>
</protein>
<dbReference type="GeneID" id="70685620"/>
<keyword evidence="2" id="KW-0808">Transferase</keyword>
<keyword evidence="3" id="KW-1185">Reference proteome</keyword>
<feature type="transmembrane region" description="Helical" evidence="1">
    <location>
        <begin position="261"/>
        <end position="279"/>
    </location>
</feature>
<feature type="transmembrane region" description="Helical" evidence="1">
    <location>
        <begin position="97"/>
        <end position="124"/>
    </location>
</feature>
<dbReference type="EMBL" id="CP064786">
    <property type="protein sequence ID" value="QSG03441.1"/>
    <property type="molecule type" value="Genomic_DNA"/>
</dbReference>
<dbReference type="GO" id="GO:0016740">
    <property type="term" value="F:transferase activity"/>
    <property type="evidence" value="ECO:0007669"/>
    <property type="project" value="UniProtKB-KW"/>
</dbReference>
<feature type="transmembrane region" description="Helical" evidence="1">
    <location>
        <begin position="236"/>
        <end position="254"/>
    </location>
</feature>
<evidence type="ECO:0000313" key="2">
    <source>
        <dbReference type="EMBL" id="QSG03441.1"/>
    </source>
</evidence>
<reference evidence="2" key="1">
    <citation type="submission" date="2020-11" db="EMBL/GenBank/DDBJ databases">
        <title>Carbohydrate-dependent, anaerobic sulfur respiration: A novel catabolism in halophilic archaea.</title>
        <authorList>
            <person name="Sorokin D.Y."/>
            <person name="Messina E."/>
            <person name="Smedile F."/>
            <person name="La Cono V."/>
            <person name="Hallsworth J.E."/>
            <person name="Yakimov M.M."/>
        </authorList>
    </citation>
    <scope>NUCLEOTIDE SEQUENCE</scope>
    <source>
        <strain evidence="2">AArc-S</strain>
    </source>
</reference>
<organism evidence="2 3">
    <name type="scientific">Natranaeroarchaeum sulfidigenes</name>
    <dbReference type="NCBI Taxonomy" id="2784880"/>
    <lineage>
        <taxon>Archaea</taxon>
        <taxon>Methanobacteriati</taxon>
        <taxon>Methanobacteriota</taxon>
        <taxon>Stenosarchaea group</taxon>
        <taxon>Halobacteria</taxon>
        <taxon>Halobacteriales</taxon>
        <taxon>Natronoarchaeaceae</taxon>
        <taxon>Natranaeroarchaeum</taxon>
    </lineage>
</organism>
<evidence type="ECO:0000256" key="1">
    <source>
        <dbReference type="SAM" id="Phobius"/>
    </source>
</evidence>
<keyword evidence="1" id="KW-1133">Transmembrane helix</keyword>
<feature type="transmembrane region" description="Helical" evidence="1">
    <location>
        <begin position="161"/>
        <end position="182"/>
    </location>
</feature>
<sequence length="283" mass="29847">MSVARHDAGLEADLRALLSQVHPVFMLPPIAASLFGGVLAGAFDPRLAGIHALAIFAAVYTAHVKDGYVDFYSRGEDDDHPMSEWGCRAALVGSTTIVFACLVALALLVDAVAALVTLPCWLIGYHHAPQLDTNPITTTTGYPAGIALALVGGFYVQATTFAPVALAFGAVFLVLLSGVKVIDDMQDYEYDLSIEKRTVAVSLGPDRAMSLAYGLMLTALMLVLALAALGPFPPSSVVAVLAFAVVAGFARRADPEIATMLLVRGCYVFLAVLVAAVWWQPLV</sequence>
<name>A0A897MT18_9EURY</name>